<accession>A0A6J4MB72</accession>
<protein>
    <recommendedName>
        <fullName evidence="2">DUF4352 domain-containing protein</fullName>
    </recommendedName>
</protein>
<dbReference type="EMBL" id="CADCUE010000246">
    <property type="protein sequence ID" value="CAA9354949.1"/>
    <property type="molecule type" value="Genomic_DNA"/>
</dbReference>
<sequence>VARKVEQGAGVGAFPGRRQTLLEMTIRNGSAQALDLTQVVVTTTYGARPRVASPVYDGAAVSDFTGTVPPGGTATATYAFAIPPGQAKTAVTRVDFDGTHAAATFTGMEEG</sequence>
<name>A0A6J4MB72_9ACTN</name>
<feature type="non-terminal residue" evidence="1">
    <location>
        <position position="1"/>
    </location>
</feature>
<evidence type="ECO:0000313" key="1">
    <source>
        <dbReference type="EMBL" id="CAA9354949.1"/>
    </source>
</evidence>
<reference evidence="1" key="1">
    <citation type="submission" date="2020-02" db="EMBL/GenBank/DDBJ databases">
        <authorList>
            <person name="Meier V. D."/>
        </authorList>
    </citation>
    <scope>NUCLEOTIDE SEQUENCE</scope>
    <source>
        <strain evidence="1">AVDCRST_MAG16</strain>
    </source>
</reference>
<dbReference type="AlphaFoldDB" id="A0A6J4MB72"/>
<organism evidence="1">
    <name type="scientific">uncultured Frankineae bacterium</name>
    <dbReference type="NCBI Taxonomy" id="437475"/>
    <lineage>
        <taxon>Bacteria</taxon>
        <taxon>Bacillati</taxon>
        <taxon>Actinomycetota</taxon>
        <taxon>Actinomycetes</taxon>
        <taxon>Frankiales</taxon>
        <taxon>environmental samples</taxon>
    </lineage>
</organism>
<evidence type="ECO:0008006" key="2">
    <source>
        <dbReference type="Google" id="ProtNLM"/>
    </source>
</evidence>
<proteinExistence type="predicted"/>
<gene>
    <name evidence="1" type="ORF">AVDCRST_MAG16-2599</name>
</gene>